<dbReference type="InterPro" id="IPR050351">
    <property type="entry name" value="BphY/WalK/GraS-like"/>
</dbReference>
<feature type="region of interest" description="Disordered" evidence="12">
    <location>
        <begin position="336"/>
        <end position="356"/>
    </location>
</feature>
<dbReference type="FunFam" id="3.30.565.10:FF:000006">
    <property type="entry name" value="Sensor histidine kinase WalK"/>
    <property type="match status" value="1"/>
</dbReference>
<dbReference type="GO" id="GO:0004721">
    <property type="term" value="F:phosphoprotein phosphatase activity"/>
    <property type="evidence" value="ECO:0007669"/>
    <property type="project" value="TreeGrafter"/>
</dbReference>
<dbReference type="FunFam" id="1.10.287.130:FF:000008">
    <property type="entry name" value="Two-component sensor histidine kinase"/>
    <property type="match status" value="1"/>
</dbReference>
<dbReference type="GO" id="GO:0000155">
    <property type="term" value="F:phosphorelay sensor kinase activity"/>
    <property type="evidence" value="ECO:0007669"/>
    <property type="project" value="InterPro"/>
</dbReference>
<evidence type="ECO:0000256" key="7">
    <source>
        <dbReference type="ARBA" id="ARBA00022741"/>
    </source>
</evidence>
<evidence type="ECO:0000313" key="15">
    <source>
        <dbReference type="Proteomes" id="UP000032232"/>
    </source>
</evidence>
<evidence type="ECO:0000259" key="13">
    <source>
        <dbReference type="PROSITE" id="PS50109"/>
    </source>
</evidence>
<evidence type="ECO:0000256" key="1">
    <source>
        <dbReference type="ARBA" id="ARBA00000085"/>
    </source>
</evidence>
<dbReference type="InterPro" id="IPR036097">
    <property type="entry name" value="HisK_dim/P_sf"/>
</dbReference>
<evidence type="ECO:0000256" key="11">
    <source>
        <dbReference type="ARBA" id="ARBA00023136"/>
    </source>
</evidence>
<comment type="subcellular location">
    <subcellularLocation>
        <location evidence="2">Cell membrane</location>
    </subcellularLocation>
</comment>
<evidence type="ECO:0000256" key="3">
    <source>
        <dbReference type="ARBA" id="ARBA00012438"/>
    </source>
</evidence>
<reference evidence="14 15" key="1">
    <citation type="submission" date="2015-02" db="EMBL/GenBank/DDBJ databases">
        <title>Genome Sequence of Jannaschia aquimarina DSM28248, a member of the Roseobacter clade.</title>
        <authorList>
            <person name="Voget S."/>
            <person name="Daniel R."/>
        </authorList>
    </citation>
    <scope>NUCLEOTIDE SEQUENCE [LARGE SCALE GENOMIC DNA]</scope>
    <source>
        <strain evidence="14 15">GSW-M26</strain>
    </source>
</reference>
<comment type="caution">
    <text evidence="14">The sequence shown here is derived from an EMBL/GenBank/DDBJ whole genome shotgun (WGS) entry which is preliminary data.</text>
</comment>
<dbReference type="EMBL" id="JYFE01000038">
    <property type="protein sequence ID" value="KIT16199.1"/>
    <property type="molecule type" value="Genomic_DNA"/>
</dbReference>
<dbReference type="AlphaFoldDB" id="A0A0D1EEV4"/>
<dbReference type="CDD" id="cd00082">
    <property type="entry name" value="HisKA"/>
    <property type="match status" value="1"/>
</dbReference>
<dbReference type="InterPro" id="IPR003661">
    <property type="entry name" value="HisK_dim/P_dom"/>
</dbReference>
<proteinExistence type="predicted"/>
<dbReference type="PANTHER" id="PTHR45453">
    <property type="entry name" value="PHOSPHATE REGULON SENSOR PROTEIN PHOR"/>
    <property type="match status" value="1"/>
</dbReference>
<dbReference type="Pfam" id="PF00512">
    <property type="entry name" value="HisKA"/>
    <property type="match status" value="1"/>
</dbReference>
<dbReference type="SMART" id="SM00387">
    <property type="entry name" value="HATPase_c"/>
    <property type="match status" value="1"/>
</dbReference>
<dbReference type="PROSITE" id="PS50109">
    <property type="entry name" value="HIS_KIN"/>
    <property type="match status" value="1"/>
</dbReference>
<keyword evidence="4" id="KW-1003">Cell membrane</keyword>
<keyword evidence="5" id="KW-0597">Phosphoprotein</keyword>
<dbReference type="PATRIC" id="fig|935700.4.peg.2126"/>
<sequence>MTTMPAPLIEMLNALADPAMLLDDRGRVAATNAAAKDRFGAWVEGQSYISVLRQPGLLAPVENAFFSQQSGTARFIHVDGAVETAFEVGITPLASLLRNGRSPVMLIFRDVSEQGEGAAMRRDFVANVSHELKTPLTAMIGYVETLQGPAQKDEEAQRRFLAHLGQELSRMNRLVVDLLSLSRLEGQSRRKPRDRVDLVALLSEVVGLLAFTASDQQVELVLDTPERADVFGDADQLTQVVANLVENAIKYGRQPGTVRVDLDYVQREPVLRGPAWRMSVIDDGPGIAAEHLPRLTERFYRVDTGRSRQQGGTGLGLAIVKHIVNRHRGRLKIESKPGEGTRIGVTLPAATEPTLS</sequence>
<feature type="domain" description="Histidine kinase" evidence="13">
    <location>
        <begin position="127"/>
        <end position="351"/>
    </location>
</feature>
<dbReference type="SUPFAM" id="SSF47384">
    <property type="entry name" value="Homodimeric domain of signal transducing histidine kinase"/>
    <property type="match status" value="1"/>
</dbReference>
<keyword evidence="8" id="KW-0418">Kinase</keyword>
<dbReference type="EC" id="2.7.13.3" evidence="3"/>
<dbReference type="PRINTS" id="PR00344">
    <property type="entry name" value="BCTRLSENSOR"/>
</dbReference>
<keyword evidence="9" id="KW-0067">ATP-binding</keyword>
<keyword evidence="15" id="KW-1185">Reference proteome</keyword>
<keyword evidence="6 14" id="KW-0808">Transferase</keyword>
<evidence type="ECO:0000256" key="8">
    <source>
        <dbReference type="ARBA" id="ARBA00022777"/>
    </source>
</evidence>
<protein>
    <recommendedName>
        <fullName evidence="3">histidine kinase</fullName>
        <ecNumber evidence="3">2.7.13.3</ecNumber>
    </recommendedName>
</protein>
<dbReference type="Pfam" id="PF02518">
    <property type="entry name" value="HATPase_c"/>
    <property type="match status" value="1"/>
</dbReference>
<dbReference type="PANTHER" id="PTHR45453:SF1">
    <property type="entry name" value="PHOSPHATE REGULON SENSOR PROTEIN PHOR"/>
    <property type="match status" value="1"/>
</dbReference>
<name>A0A0D1EEV4_9RHOB</name>
<keyword evidence="11" id="KW-0472">Membrane</keyword>
<evidence type="ECO:0000313" key="14">
    <source>
        <dbReference type="EMBL" id="KIT16199.1"/>
    </source>
</evidence>
<dbReference type="SUPFAM" id="SSF55874">
    <property type="entry name" value="ATPase domain of HSP90 chaperone/DNA topoisomerase II/histidine kinase"/>
    <property type="match status" value="1"/>
</dbReference>
<dbReference type="Gene3D" id="1.10.287.130">
    <property type="match status" value="1"/>
</dbReference>
<dbReference type="GO" id="GO:0005524">
    <property type="term" value="F:ATP binding"/>
    <property type="evidence" value="ECO:0007669"/>
    <property type="project" value="UniProtKB-KW"/>
</dbReference>
<dbReference type="Proteomes" id="UP000032232">
    <property type="component" value="Unassembled WGS sequence"/>
</dbReference>
<evidence type="ECO:0000256" key="2">
    <source>
        <dbReference type="ARBA" id="ARBA00004236"/>
    </source>
</evidence>
<evidence type="ECO:0000256" key="10">
    <source>
        <dbReference type="ARBA" id="ARBA00023012"/>
    </source>
</evidence>
<dbReference type="InterPro" id="IPR005467">
    <property type="entry name" value="His_kinase_dom"/>
</dbReference>
<accession>A0A0D1EEV4</accession>
<dbReference type="SMART" id="SM00388">
    <property type="entry name" value="HisKA"/>
    <property type="match status" value="1"/>
</dbReference>
<evidence type="ECO:0000256" key="9">
    <source>
        <dbReference type="ARBA" id="ARBA00022840"/>
    </source>
</evidence>
<dbReference type="GO" id="GO:0016036">
    <property type="term" value="P:cellular response to phosphate starvation"/>
    <property type="evidence" value="ECO:0007669"/>
    <property type="project" value="TreeGrafter"/>
</dbReference>
<dbReference type="Gene3D" id="3.30.565.10">
    <property type="entry name" value="Histidine kinase-like ATPase, C-terminal domain"/>
    <property type="match status" value="1"/>
</dbReference>
<evidence type="ECO:0000256" key="4">
    <source>
        <dbReference type="ARBA" id="ARBA00022475"/>
    </source>
</evidence>
<dbReference type="GO" id="GO:0005886">
    <property type="term" value="C:plasma membrane"/>
    <property type="evidence" value="ECO:0007669"/>
    <property type="project" value="UniProtKB-SubCell"/>
</dbReference>
<comment type="catalytic activity">
    <reaction evidence="1">
        <text>ATP + protein L-histidine = ADP + protein N-phospho-L-histidine.</text>
        <dbReference type="EC" id="2.7.13.3"/>
    </reaction>
</comment>
<gene>
    <name evidence="14" type="primary">phoR</name>
    <name evidence="14" type="ORF">jaqu_20600</name>
</gene>
<evidence type="ECO:0000256" key="6">
    <source>
        <dbReference type="ARBA" id="ARBA00022679"/>
    </source>
</evidence>
<dbReference type="STRING" id="935700.jaqu_20600"/>
<evidence type="ECO:0000256" key="5">
    <source>
        <dbReference type="ARBA" id="ARBA00022553"/>
    </source>
</evidence>
<dbReference type="InterPro" id="IPR003594">
    <property type="entry name" value="HATPase_dom"/>
</dbReference>
<evidence type="ECO:0000256" key="12">
    <source>
        <dbReference type="SAM" id="MobiDB-lite"/>
    </source>
</evidence>
<dbReference type="InterPro" id="IPR036890">
    <property type="entry name" value="HATPase_C_sf"/>
</dbReference>
<dbReference type="InterPro" id="IPR004358">
    <property type="entry name" value="Sig_transdc_His_kin-like_C"/>
</dbReference>
<organism evidence="14 15">
    <name type="scientific">Jannaschia aquimarina</name>
    <dbReference type="NCBI Taxonomy" id="935700"/>
    <lineage>
        <taxon>Bacteria</taxon>
        <taxon>Pseudomonadati</taxon>
        <taxon>Pseudomonadota</taxon>
        <taxon>Alphaproteobacteria</taxon>
        <taxon>Rhodobacterales</taxon>
        <taxon>Roseobacteraceae</taxon>
        <taxon>Jannaschia</taxon>
    </lineage>
</organism>
<keyword evidence="10" id="KW-0902">Two-component regulatory system</keyword>
<keyword evidence="7" id="KW-0547">Nucleotide-binding</keyword>